<sequence length="181" mass="19132">MSIEESGTSVLPLWVEWVSALAPFATLVSAVIAGTIAVLSLAQRRRADAKAEWWRRFEWAADHVLDDDPHGQEVGVGTLLLLARSDLAHAEELELADATWGALLDEAAPTGGRPAGDAPRHRTTGEGDQLTAQSAPGVAVVTRAQVRAARARLEIAPRLGTTPAPWVRDVAGATDPGLPGR</sequence>
<evidence type="ECO:0000256" key="2">
    <source>
        <dbReference type="SAM" id="Phobius"/>
    </source>
</evidence>
<keyword evidence="2" id="KW-0472">Membrane</keyword>
<feature type="region of interest" description="Disordered" evidence="1">
    <location>
        <begin position="157"/>
        <end position="181"/>
    </location>
</feature>
<protein>
    <submittedName>
        <fullName evidence="3">Uncharacterized protein</fullName>
    </submittedName>
</protein>
<evidence type="ECO:0000256" key="1">
    <source>
        <dbReference type="SAM" id="MobiDB-lite"/>
    </source>
</evidence>
<keyword evidence="4" id="KW-1185">Reference proteome</keyword>
<accession>A0A934IEW3</accession>
<feature type="transmembrane region" description="Helical" evidence="2">
    <location>
        <begin position="20"/>
        <end position="42"/>
    </location>
</feature>
<comment type="caution">
    <text evidence="3">The sequence shown here is derived from an EMBL/GenBank/DDBJ whole genome shotgun (WGS) entry which is preliminary data.</text>
</comment>
<dbReference type="AlphaFoldDB" id="A0A934IEW3"/>
<organism evidence="3 4">
    <name type="scientific">Sanguibacter suaedae</name>
    <dbReference type="NCBI Taxonomy" id="2795737"/>
    <lineage>
        <taxon>Bacteria</taxon>
        <taxon>Bacillati</taxon>
        <taxon>Actinomycetota</taxon>
        <taxon>Actinomycetes</taxon>
        <taxon>Micrococcales</taxon>
        <taxon>Sanguibacteraceae</taxon>
        <taxon>Sanguibacter</taxon>
    </lineage>
</organism>
<keyword evidence="2" id="KW-0812">Transmembrane</keyword>
<keyword evidence="2" id="KW-1133">Transmembrane helix</keyword>
<proteinExistence type="predicted"/>
<reference evidence="3" key="1">
    <citation type="submission" date="2020-12" db="EMBL/GenBank/DDBJ databases">
        <title>Sanguibacter suaedae sp. nov., isolated from Suaeda aralocaspica.</title>
        <authorList>
            <person name="Ma Q."/>
        </authorList>
    </citation>
    <scope>NUCLEOTIDE SEQUENCE</scope>
    <source>
        <strain evidence="3">YZGR15</strain>
    </source>
</reference>
<gene>
    <name evidence="3" type="ORF">JAV76_11605</name>
</gene>
<dbReference type="Proteomes" id="UP000602087">
    <property type="component" value="Unassembled WGS sequence"/>
</dbReference>
<name>A0A934IEW3_9MICO</name>
<feature type="region of interest" description="Disordered" evidence="1">
    <location>
        <begin position="106"/>
        <end position="136"/>
    </location>
</feature>
<dbReference type="RefSeq" id="WP_198734221.1">
    <property type="nucleotide sequence ID" value="NZ_JAEINH010000009.1"/>
</dbReference>
<dbReference type="EMBL" id="JAEINH010000009">
    <property type="protein sequence ID" value="MBI9115659.1"/>
    <property type="molecule type" value="Genomic_DNA"/>
</dbReference>
<evidence type="ECO:0000313" key="4">
    <source>
        <dbReference type="Proteomes" id="UP000602087"/>
    </source>
</evidence>
<evidence type="ECO:0000313" key="3">
    <source>
        <dbReference type="EMBL" id="MBI9115659.1"/>
    </source>
</evidence>